<comment type="caution">
    <text evidence="1">The sequence shown here is derived from an EMBL/GenBank/DDBJ whole genome shotgun (WGS) entry which is preliminary data.</text>
</comment>
<keyword evidence="2" id="KW-1185">Reference proteome</keyword>
<dbReference type="RefSeq" id="WP_229534906.1">
    <property type="nucleotide sequence ID" value="NZ_JAJHJB010000011.1"/>
</dbReference>
<name>A0ABS8HR67_9FIRM</name>
<gene>
    <name evidence="1" type="ORF">LMF89_09950</name>
</gene>
<sequence>MQELINVRVHDYYWDEDLSCAVTTLKILSELFYTELHPQVVEAAFGLNAGRFGSQCGLVEGALLFIGSYGSYRNMNKENIAVICHEFCRKFQARFGGLLCNELRTQGFSPGNPPHLCENITKQAVTFSAQFILEEMGMAC</sequence>
<proteinExistence type="predicted"/>
<dbReference type="EMBL" id="JAJHJB010000011">
    <property type="protein sequence ID" value="MCC5465676.1"/>
    <property type="molecule type" value="Genomic_DNA"/>
</dbReference>
<accession>A0ABS8HR67</accession>
<protein>
    <submittedName>
        <fullName evidence="1">C-GCAxxG-C-C family protein</fullName>
    </submittedName>
</protein>
<organism evidence="1 2">
    <name type="scientific">Pelosinus baikalensis</name>
    <dbReference type="NCBI Taxonomy" id="2892015"/>
    <lineage>
        <taxon>Bacteria</taxon>
        <taxon>Bacillati</taxon>
        <taxon>Bacillota</taxon>
        <taxon>Negativicutes</taxon>
        <taxon>Selenomonadales</taxon>
        <taxon>Sporomusaceae</taxon>
        <taxon>Pelosinus</taxon>
    </lineage>
</organism>
<evidence type="ECO:0000313" key="1">
    <source>
        <dbReference type="EMBL" id="MCC5465676.1"/>
    </source>
</evidence>
<reference evidence="1" key="1">
    <citation type="submission" date="2021-11" db="EMBL/GenBank/DDBJ databases">
        <title>Description of a new species Pelosinus isolated from the bottom sediments of Lake Baikal.</title>
        <authorList>
            <person name="Zakharyuk A."/>
        </authorList>
    </citation>
    <scope>NUCLEOTIDE SEQUENCE</scope>
    <source>
        <strain evidence="1">Bkl1</strain>
    </source>
</reference>
<dbReference type="Proteomes" id="UP001165492">
    <property type="component" value="Unassembled WGS sequence"/>
</dbReference>
<dbReference type="InterPro" id="IPR010181">
    <property type="entry name" value="CGCAxxGCC_motif"/>
</dbReference>
<evidence type="ECO:0000313" key="2">
    <source>
        <dbReference type="Proteomes" id="UP001165492"/>
    </source>
</evidence>
<dbReference type="Pfam" id="PF09719">
    <property type="entry name" value="C_GCAxxG_C_C"/>
    <property type="match status" value="1"/>
</dbReference>